<evidence type="ECO:0000313" key="3">
    <source>
        <dbReference type="Proteomes" id="UP000264217"/>
    </source>
</evidence>
<keyword evidence="3" id="KW-1185">Reference proteome</keyword>
<reference evidence="2 3" key="1">
    <citation type="submission" date="2018-08" db="EMBL/GenBank/DDBJ databases">
        <title>Mucilaginibacter sp. MYSH2.</title>
        <authorList>
            <person name="Seo T."/>
        </authorList>
    </citation>
    <scope>NUCLEOTIDE SEQUENCE [LARGE SCALE GENOMIC DNA]</scope>
    <source>
        <strain evidence="2 3">MYSH2</strain>
    </source>
</reference>
<gene>
    <name evidence="2" type="ORF">D0C36_10960</name>
</gene>
<dbReference type="OrthoDB" id="1254477at2"/>
<evidence type="ECO:0000256" key="1">
    <source>
        <dbReference type="SAM" id="SignalP"/>
    </source>
</evidence>
<feature type="signal peptide" evidence="1">
    <location>
        <begin position="1"/>
        <end position="20"/>
    </location>
</feature>
<evidence type="ECO:0000313" key="2">
    <source>
        <dbReference type="EMBL" id="RFZ91960.1"/>
    </source>
</evidence>
<name>A0A372NRR0_9SPHI</name>
<evidence type="ECO:0008006" key="4">
    <source>
        <dbReference type="Google" id="ProtNLM"/>
    </source>
</evidence>
<comment type="caution">
    <text evidence="2">The sequence shown here is derived from an EMBL/GenBank/DDBJ whole genome shotgun (WGS) entry which is preliminary data.</text>
</comment>
<dbReference type="AlphaFoldDB" id="A0A372NRR0"/>
<dbReference type="RefSeq" id="WP_117391673.1">
    <property type="nucleotide sequence ID" value="NZ_QWDC01000002.1"/>
</dbReference>
<organism evidence="2 3">
    <name type="scientific">Mucilaginibacter conchicola</name>
    <dbReference type="NCBI Taxonomy" id="2303333"/>
    <lineage>
        <taxon>Bacteria</taxon>
        <taxon>Pseudomonadati</taxon>
        <taxon>Bacteroidota</taxon>
        <taxon>Sphingobacteriia</taxon>
        <taxon>Sphingobacteriales</taxon>
        <taxon>Sphingobacteriaceae</taxon>
        <taxon>Mucilaginibacter</taxon>
    </lineage>
</organism>
<dbReference type="EMBL" id="QWDC01000002">
    <property type="protein sequence ID" value="RFZ91960.1"/>
    <property type="molecule type" value="Genomic_DNA"/>
</dbReference>
<protein>
    <recommendedName>
        <fullName evidence="4">DUF3857 domain-containing protein</fullName>
    </recommendedName>
</protein>
<feature type="chain" id="PRO_5016598139" description="DUF3857 domain-containing protein" evidence="1">
    <location>
        <begin position="21"/>
        <end position="198"/>
    </location>
</feature>
<dbReference type="Proteomes" id="UP000264217">
    <property type="component" value="Unassembled WGS sequence"/>
</dbReference>
<proteinExistence type="predicted"/>
<keyword evidence="1" id="KW-0732">Signal</keyword>
<accession>A0A372NRR0</accession>
<sequence length="198" mass="23507">MYLKPIITFVACLNLIQVFAQEQIWTKQSKISEAIAFEKQINPNSKFSTRNIYLSKDYYPLFDKYQVTLPVVVERSETKMLPVSAEYFYTPADSTLRLVSYDWEKEKYGNLFDKQKLWAAENKQFKSYNNEYERIRDIAISQLGRPDTTDSAAVEIPYGDSKYLSRKTIWDTEDMHAELFMIFQAITHRIRLTIYWKK</sequence>